<evidence type="ECO:0000256" key="7">
    <source>
        <dbReference type="SAM" id="Phobius"/>
    </source>
</evidence>
<dbReference type="KEGG" id="mcha:111025959"/>
<name>A0A6J1DZ81_MOMCH</name>
<evidence type="ECO:0000313" key="8">
    <source>
        <dbReference type="Proteomes" id="UP000504603"/>
    </source>
</evidence>
<gene>
    <name evidence="9" type="primary">LOC111025959</name>
</gene>
<protein>
    <submittedName>
        <fullName evidence="9">UPF0496 protein At3g49070</fullName>
    </submittedName>
</protein>
<dbReference type="Pfam" id="PF05055">
    <property type="entry name" value="DUF677"/>
    <property type="match status" value="1"/>
</dbReference>
<keyword evidence="6" id="KW-0175">Coiled coil</keyword>
<dbReference type="Proteomes" id="UP000504603">
    <property type="component" value="Unplaced"/>
</dbReference>
<evidence type="ECO:0000256" key="1">
    <source>
        <dbReference type="ARBA" id="ARBA00004370"/>
    </source>
</evidence>
<dbReference type="PANTHER" id="PTHR31113">
    <property type="entry name" value="UPF0496 PROTEIN 3-RELATED"/>
    <property type="match status" value="1"/>
</dbReference>
<comment type="subcellular location">
    <subcellularLocation>
        <location evidence="1">Membrane</location>
    </subcellularLocation>
</comment>
<dbReference type="RefSeq" id="XP_022159588.1">
    <property type="nucleotide sequence ID" value="XM_022303896.1"/>
</dbReference>
<reference evidence="9" key="1">
    <citation type="submission" date="2025-08" db="UniProtKB">
        <authorList>
            <consortium name="RefSeq"/>
        </authorList>
    </citation>
    <scope>IDENTIFICATION</scope>
    <source>
        <strain evidence="9">OHB3-1</strain>
    </source>
</reference>
<comment type="similarity">
    <text evidence="2">Belongs to the UPF0496 family.</text>
</comment>
<dbReference type="OrthoDB" id="776561at2759"/>
<evidence type="ECO:0000256" key="3">
    <source>
        <dbReference type="ARBA" id="ARBA00022692"/>
    </source>
</evidence>
<feature type="transmembrane region" description="Helical" evidence="7">
    <location>
        <begin position="215"/>
        <end position="234"/>
    </location>
</feature>
<proteinExistence type="inferred from homology"/>
<sequence>MRKFKIVSRLIKFLSCSDGEPHITSYPIGVDVREEYANAFRTESYIDFWTRVLTLNDGDLTTQLPVESTTATRLSSYRLFAEHLLDPTQPTVKRLLASTYLRPNSYSLLTDYFSHTANASLLCGRLLKDIHNLRLKLRPLKITLHSIENTRFYHNYNFEPILTCLVEFSNAHNPFVSSAPSTRRIRIIQSGCSNLLKQLEFNRDKARAKLRRVRYFQHGSAGFLVALTTSLTVIVMTHGIALFVAAPGLLVASIELAKSRKLAKQVAQLNVAAKGTYTLNRDFDTVGRLVARLSHELEHMRVMTRFWLERREDRRQAISEVARQLKQNHASFSQQLDELEEHLYLCFMTINRARNLVVKEILDPGQPAKAPHV</sequence>
<evidence type="ECO:0000313" key="9">
    <source>
        <dbReference type="RefSeq" id="XP_022159588.1"/>
    </source>
</evidence>
<keyword evidence="5 7" id="KW-0472">Membrane</keyword>
<dbReference type="AlphaFoldDB" id="A0A6J1DZ81"/>
<keyword evidence="8" id="KW-1185">Reference proteome</keyword>
<keyword evidence="4 7" id="KW-1133">Transmembrane helix</keyword>
<evidence type="ECO:0000256" key="5">
    <source>
        <dbReference type="ARBA" id="ARBA00023136"/>
    </source>
</evidence>
<evidence type="ECO:0000256" key="2">
    <source>
        <dbReference type="ARBA" id="ARBA00009074"/>
    </source>
</evidence>
<dbReference type="GO" id="GO:0016020">
    <property type="term" value="C:membrane"/>
    <property type="evidence" value="ECO:0007669"/>
    <property type="project" value="UniProtKB-SubCell"/>
</dbReference>
<organism evidence="8 9">
    <name type="scientific">Momordica charantia</name>
    <name type="common">Bitter gourd</name>
    <name type="synonym">Balsam pear</name>
    <dbReference type="NCBI Taxonomy" id="3673"/>
    <lineage>
        <taxon>Eukaryota</taxon>
        <taxon>Viridiplantae</taxon>
        <taxon>Streptophyta</taxon>
        <taxon>Embryophyta</taxon>
        <taxon>Tracheophyta</taxon>
        <taxon>Spermatophyta</taxon>
        <taxon>Magnoliopsida</taxon>
        <taxon>eudicotyledons</taxon>
        <taxon>Gunneridae</taxon>
        <taxon>Pentapetalae</taxon>
        <taxon>rosids</taxon>
        <taxon>fabids</taxon>
        <taxon>Cucurbitales</taxon>
        <taxon>Cucurbitaceae</taxon>
        <taxon>Momordiceae</taxon>
        <taxon>Momordica</taxon>
    </lineage>
</organism>
<feature type="coiled-coil region" evidence="6">
    <location>
        <begin position="308"/>
        <end position="342"/>
    </location>
</feature>
<dbReference type="InterPro" id="IPR007749">
    <property type="entry name" value="DUF677"/>
</dbReference>
<evidence type="ECO:0000256" key="4">
    <source>
        <dbReference type="ARBA" id="ARBA00022989"/>
    </source>
</evidence>
<dbReference type="PANTHER" id="PTHR31113:SF6">
    <property type="entry name" value="UPF0496 PROTEIN 3"/>
    <property type="match status" value="1"/>
</dbReference>
<accession>A0A6J1DZ81</accession>
<evidence type="ECO:0000256" key="6">
    <source>
        <dbReference type="SAM" id="Coils"/>
    </source>
</evidence>
<dbReference type="GeneID" id="111025959"/>
<keyword evidence="3 7" id="KW-0812">Transmembrane</keyword>